<reference evidence="1" key="1">
    <citation type="submission" date="2021-03" db="EMBL/GenBank/DDBJ databases">
        <title>Draft genome sequence of rust myrtle Austropuccinia psidii MF-1, a brazilian biotype.</title>
        <authorList>
            <person name="Quecine M.C."/>
            <person name="Pachon D.M.R."/>
            <person name="Bonatelli M.L."/>
            <person name="Correr F.H."/>
            <person name="Franceschini L.M."/>
            <person name="Leite T.F."/>
            <person name="Margarido G.R.A."/>
            <person name="Almeida C.A."/>
            <person name="Ferrarezi J.A."/>
            <person name="Labate C.A."/>
        </authorList>
    </citation>
    <scope>NUCLEOTIDE SEQUENCE</scope>
    <source>
        <strain evidence="1">MF-1</strain>
    </source>
</reference>
<keyword evidence="2" id="KW-1185">Reference proteome</keyword>
<dbReference type="AlphaFoldDB" id="A0A9Q3H8J6"/>
<organism evidence="1 2">
    <name type="scientific">Austropuccinia psidii MF-1</name>
    <dbReference type="NCBI Taxonomy" id="1389203"/>
    <lineage>
        <taxon>Eukaryota</taxon>
        <taxon>Fungi</taxon>
        <taxon>Dikarya</taxon>
        <taxon>Basidiomycota</taxon>
        <taxon>Pucciniomycotina</taxon>
        <taxon>Pucciniomycetes</taxon>
        <taxon>Pucciniales</taxon>
        <taxon>Sphaerophragmiaceae</taxon>
        <taxon>Austropuccinia</taxon>
    </lineage>
</organism>
<dbReference type="EMBL" id="AVOT02013010">
    <property type="protein sequence ID" value="MBW0495281.1"/>
    <property type="molecule type" value="Genomic_DNA"/>
</dbReference>
<evidence type="ECO:0000313" key="2">
    <source>
        <dbReference type="Proteomes" id="UP000765509"/>
    </source>
</evidence>
<dbReference type="Proteomes" id="UP000765509">
    <property type="component" value="Unassembled WGS sequence"/>
</dbReference>
<gene>
    <name evidence="1" type="ORF">O181_034996</name>
</gene>
<protein>
    <submittedName>
        <fullName evidence="1">Uncharacterized protein</fullName>
    </submittedName>
</protein>
<accession>A0A9Q3H8J6</accession>
<proteinExistence type="predicted"/>
<comment type="caution">
    <text evidence="1">The sequence shown here is derived from an EMBL/GenBank/DDBJ whole genome shotgun (WGS) entry which is preliminary data.</text>
</comment>
<evidence type="ECO:0000313" key="1">
    <source>
        <dbReference type="EMBL" id="MBW0495281.1"/>
    </source>
</evidence>
<name>A0A9Q3H8J6_9BASI</name>
<sequence>MTWPIGPNLAPGWIAATIKEEGQTRGCDTQTLYLLYNYYLLLPRSRALDHVVICAAYINSLTHLLEEDTLEKGLTKLHNAESQS</sequence>